<dbReference type="Pfam" id="PF02210">
    <property type="entry name" value="Laminin_G_2"/>
    <property type="match status" value="1"/>
</dbReference>
<keyword evidence="3" id="KW-0472">Membrane</keyword>
<evidence type="ECO:0000256" key="3">
    <source>
        <dbReference type="SAM" id="Phobius"/>
    </source>
</evidence>
<dbReference type="Proteomes" id="UP001163046">
    <property type="component" value="Unassembled WGS sequence"/>
</dbReference>
<dbReference type="OrthoDB" id="10280605at2759"/>
<reference evidence="6" key="1">
    <citation type="submission" date="2023-01" db="EMBL/GenBank/DDBJ databases">
        <title>Genome assembly of the deep-sea coral Lophelia pertusa.</title>
        <authorList>
            <person name="Herrera S."/>
            <person name="Cordes E."/>
        </authorList>
    </citation>
    <scope>NUCLEOTIDE SEQUENCE</scope>
    <source>
        <strain evidence="6">USNM1676648</strain>
        <tissue evidence="6">Polyp</tissue>
    </source>
</reference>
<dbReference type="PROSITE" id="PS50025">
    <property type="entry name" value="LAM_G_DOMAIN"/>
    <property type="match status" value="1"/>
</dbReference>
<keyword evidence="4" id="KW-0732">Signal</keyword>
<evidence type="ECO:0000259" key="5">
    <source>
        <dbReference type="PROSITE" id="PS50025"/>
    </source>
</evidence>
<keyword evidence="7" id="KW-1185">Reference proteome</keyword>
<dbReference type="AlphaFoldDB" id="A0A9W9Z400"/>
<dbReference type="InterPro" id="IPR013320">
    <property type="entry name" value="ConA-like_dom_sf"/>
</dbReference>
<dbReference type="SUPFAM" id="SSF49899">
    <property type="entry name" value="Concanavalin A-like lectins/glucanases"/>
    <property type="match status" value="1"/>
</dbReference>
<name>A0A9W9Z400_9CNID</name>
<gene>
    <name evidence="6" type="ORF">OS493_004853</name>
</gene>
<sequence length="656" mass="73987">MPHCCNISVVFLWSIRAIRTLGTDQHIRTRESRAFIGKIINQMVTALLFLDAGKIKVSARLEDHNANKGVTFHLTSNGISLSNNHWHKVSFIVAKETGANLIINDELKAQYKMRKQLVSTTIEDAHEHESYTTLRFGRSARKYPSFIGCLRDVYVNNHPVNFSQHGSSKGISVGKCANSFGNNWPRFGEHKTRNTTPLRSTMATFSKSKSFDGWAYETTGETPVTSAGNSNTSGAILITVAPNVKPHPQIDSQFNKAYPIGVALAVGLLILVLVMAYILKSRLQNCRKKPTTDEKGETEHSTTVQVRDKDGQLFQPADCFTNLHVAGHDQQPHTKFNSQAVITNTEGGSNNQENQYRSGWRLDQSSVKVWEERYLSHAAEKAVDSNFLTIPKSYYNHVQMQRNLIAHSEEKLSTDIGPTIILPLDECVRLQKHCFPREQSDSIGDRSSGGTRIAPDANPQSPKRFHKVYSGHDSLPKPKKTSSLSWAYGTRFVRNESSDTDCSDVDRVTRVASARPRDQMMDRGRVFTVKPRQLKFVESSEEKQDNKKASNGNHLYGRSRRLRTFTEETYKLYSLKEEEREVDLDQRRPFISSRLKVYCNDNYSVQGRNRSTSFTEAAGRCDDTVGISAQARSLDGYTSSCPRAFTVFRKKKILET</sequence>
<evidence type="ECO:0000313" key="6">
    <source>
        <dbReference type="EMBL" id="KAJ7374515.1"/>
    </source>
</evidence>
<dbReference type="InterPro" id="IPR001791">
    <property type="entry name" value="Laminin_G"/>
</dbReference>
<feature type="disulfide bond" evidence="1">
    <location>
        <begin position="149"/>
        <end position="176"/>
    </location>
</feature>
<evidence type="ECO:0000256" key="1">
    <source>
        <dbReference type="PROSITE-ProRule" id="PRU00122"/>
    </source>
</evidence>
<comment type="caution">
    <text evidence="6">The sequence shown here is derived from an EMBL/GenBank/DDBJ whole genome shotgun (WGS) entry which is preliminary data.</text>
</comment>
<evidence type="ECO:0000256" key="4">
    <source>
        <dbReference type="SAM" id="SignalP"/>
    </source>
</evidence>
<evidence type="ECO:0000313" key="7">
    <source>
        <dbReference type="Proteomes" id="UP001163046"/>
    </source>
</evidence>
<dbReference type="EMBL" id="MU826827">
    <property type="protein sequence ID" value="KAJ7374515.1"/>
    <property type="molecule type" value="Genomic_DNA"/>
</dbReference>
<evidence type="ECO:0000256" key="2">
    <source>
        <dbReference type="SAM" id="MobiDB-lite"/>
    </source>
</evidence>
<proteinExistence type="predicted"/>
<feature type="transmembrane region" description="Helical" evidence="3">
    <location>
        <begin position="257"/>
        <end position="279"/>
    </location>
</feature>
<feature type="domain" description="Laminin G" evidence="5">
    <location>
        <begin position="1"/>
        <end position="176"/>
    </location>
</feature>
<feature type="signal peptide" evidence="4">
    <location>
        <begin position="1"/>
        <end position="20"/>
    </location>
</feature>
<feature type="chain" id="PRO_5040814916" description="Laminin G domain-containing protein" evidence="4">
    <location>
        <begin position="21"/>
        <end position="656"/>
    </location>
</feature>
<feature type="region of interest" description="Disordered" evidence="2">
    <location>
        <begin position="438"/>
        <end position="463"/>
    </location>
</feature>
<dbReference type="Gene3D" id="2.60.120.200">
    <property type="match status" value="1"/>
</dbReference>
<keyword evidence="3" id="KW-0812">Transmembrane</keyword>
<keyword evidence="1" id="KW-1015">Disulfide bond</keyword>
<organism evidence="6 7">
    <name type="scientific">Desmophyllum pertusum</name>
    <dbReference type="NCBI Taxonomy" id="174260"/>
    <lineage>
        <taxon>Eukaryota</taxon>
        <taxon>Metazoa</taxon>
        <taxon>Cnidaria</taxon>
        <taxon>Anthozoa</taxon>
        <taxon>Hexacorallia</taxon>
        <taxon>Scleractinia</taxon>
        <taxon>Caryophylliina</taxon>
        <taxon>Caryophylliidae</taxon>
        <taxon>Desmophyllum</taxon>
    </lineage>
</organism>
<accession>A0A9W9Z400</accession>
<protein>
    <recommendedName>
        <fullName evidence="5">Laminin G domain-containing protein</fullName>
    </recommendedName>
</protein>
<keyword evidence="3" id="KW-1133">Transmembrane helix</keyword>